<feature type="transmembrane region" description="Helical" evidence="4">
    <location>
        <begin position="288"/>
        <end position="306"/>
    </location>
</feature>
<dbReference type="Gene3D" id="1.20.1250.20">
    <property type="entry name" value="MFS general substrate transporter like domains"/>
    <property type="match status" value="1"/>
</dbReference>
<evidence type="ECO:0000313" key="6">
    <source>
        <dbReference type="EMBL" id="MEC5385542.1"/>
    </source>
</evidence>
<dbReference type="InterPro" id="IPR052528">
    <property type="entry name" value="Sugar_transport-like"/>
</dbReference>
<feature type="transmembrane region" description="Helical" evidence="4">
    <location>
        <begin position="21"/>
        <end position="47"/>
    </location>
</feature>
<feature type="transmembrane region" description="Helical" evidence="4">
    <location>
        <begin position="149"/>
        <end position="169"/>
    </location>
</feature>
<evidence type="ECO:0000259" key="5">
    <source>
        <dbReference type="PROSITE" id="PS50850"/>
    </source>
</evidence>
<feature type="transmembrane region" description="Helical" evidence="4">
    <location>
        <begin position="175"/>
        <end position="193"/>
    </location>
</feature>
<keyword evidence="3 4" id="KW-0472">Membrane</keyword>
<dbReference type="SUPFAM" id="SSF103473">
    <property type="entry name" value="MFS general substrate transporter"/>
    <property type="match status" value="1"/>
</dbReference>
<comment type="caution">
    <text evidence="6">The sequence shown here is derived from an EMBL/GenBank/DDBJ whole genome shotgun (WGS) entry which is preliminary data.</text>
</comment>
<dbReference type="PANTHER" id="PTHR23526:SF4">
    <property type="entry name" value="INTEGRAL MEMBRANE TRANSPORT PROTEIN"/>
    <property type="match status" value="1"/>
</dbReference>
<reference evidence="6 7" key="1">
    <citation type="submission" date="2024-01" db="EMBL/GenBank/DDBJ databases">
        <title>Uliginosibacterium soil sp. nov.</title>
        <authorList>
            <person name="Lv Y."/>
        </authorList>
    </citation>
    <scope>NUCLEOTIDE SEQUENCE [LARGE SCALE GENOMIC DNA]</scope>
    <source>
        <strain evidence="6 7">H3</strain>
    </source>
</reference>
<proteinExistence type="predicted"/>
<dbReference type="InterPro" id="IPR020846">
    <property type="entry name" value="MFS_dom"/>
</dbReference>
<feature type="transmembrane region" description="Helical" evidence="4">
    <location>
        <begin position="226"/>
        <end position="247"/>
    </location>
</feature>
<feature type="transmembrane region" description="Helical" evidence="4">
    <location>
        <begin position="85"/>
        <end position="104"/>
    </location>
</feature>
<keyword evidence="2 4" id="KW-1133">Transmembrane helix</keyword>
<dbReference type="Proteomes" id="UP001331561">
    <property type="component" value="Unassembled WGS sequence"/>
</dbReference>
<sequence length="403" mass="42752">MLPSRPGSALTRAFARVNPQIFSLIAVSVLAHVTMSGGRVSASLFALQHGGSGFSAGIAYSLYGLLPALLSLHMGRWIDRIGPRIVMRSSLVVMIFGLSLPYLWPILPVIFVSAALCGFGFGTYMLAANVSVSYMAFKHEGDRIGMIGWLQLGNSVSSVVGPTLVGAVIDNHGFSQAFGTLALIVLGSLVVSYRVHLPDGTRDANRGEGGQSIVRTVFTNPRLLRIYLLAMTVSLSWDGFNFMVPVLGHERGYSATTIGMVLSAFAVGTFGIRAALPWLSRHLSEWRMLCLSFGLTALVFFLLPFASFSFLLAGLGFLFGLAAGVGQPSILNLIYRAMPAGKAGEGAGLRAMMGNFMGLTGPTVYGSIAALFGAVPVFLLIGCIMSISSWQAHHGYRSSVASA</sequence>
<dbReference type="InterPro" id="IPR036259">
    <property type="entry name" value="MFS_trans_sf"/>
</dbReference>
<evidence type="ECO:0000256" key="2">
    <source>
        <dbReference type="ARBA" id="ARBA00022989"/>
    </source>
</evidence>
<feature type="transmembrane region" description="Helical" evidence="4">
    <location>
        <begin position="253"/>
        <end position="276"/>
    </location>
</feature>
<evidence type="ECO:0000256" key="4">
    <source>
        <dbReference type="SAM" id="Phobius"/>
    </source>
</evidence>
<feature type="domain" description="Major facilitator superfamily (MFS) profile" evidence="5">
    <location>
        <begin position="1"/>
        <end position="400"/>
    </location>
</feature>
<dbReference type="InterPro" id="IPR011701">
    <property type="entry name" value="MFS"/>
</dbReference>
<gene>
    <name evidence="6" type="ORF">VVD49_07390</name>
</gene>
<feature type="transmembrane region" description="Helical" evidence="4">
    <location>
        <begin position="356"/>
        <end position="387"/>
    </location>
</feature>
<feature type="transmembrane region" description="Helical" evidence="4">
    <location>
        <begin position="110"/>
        <end position="137"/>
    </location>
</feature>
<dbReference type="PROSITE" id="PS50850">
    <property type="entry name" value="MFS"/>
    <property type="match status" value="1"/>
</dbReference>
<dbReference type="PANTHER" id="PTHR23526">
    <property type="entry name" value="INTEGRAL MEMBRANE TRANSPORT PROTEIN-RELATED"/>
    <property type="match status" value="1"/>
</dbReference>
<keyword evidence="1 4" id="KW-0812">Transmembrane</keyword>
<feature type="transmembrane region" description="Helical" evidence="4">
    <location>
        <begin position="53"/>
        <end position="73"/>
    </location>
</feature>
<organism evidence="6 7">
    <name type="scientific">Uliginosibacterium silvisoli</name>
    <dbReference type="NCBI Taxonomy" id="3114758"/>
    <lineage>
        <taxon>Bacteria</taxon>
        <taxon>Pseudomonadati</taxon>
        <taxon>Pseudomonadota</taxon>
        <taxon>Betaproteobacteria</taxon>
        <taxon>Rhodocyclales</taxon>
        <taxon>Zoogloeaceae</taxon>
        <taxon>Uliginosibacterium</taxon>
    </lineage>
</organism>
<evidence type="ECO:0000256" key="3">
    <source>
        <dbReference type="ARBA" id="ARBA00023136"/>
    </source>
</evidence>
<protein>
    <submittedName>
        <fullName evidence="6">MFS transporter</fullName>
    </submittedName>
</protein>
<evidence type="ECO:0000313" key="7">
    <source>
        <dbReference type="Proteomes" id="UP001331561"/>
    </source>
</evidence>
<name>A0ABU6K1J8_9RHOO</name>
<dbReference type="EMBL" id="JAYXHS010000001">
    <property type="protein sequence ID" value="MEC5385542.1"/>
    <property type="molecule type" value="Genomic_DNA"/>
</dbReference>
<evidence type="ECO:0000256" key="1">
    <source>
        <dbReference type="ARBA" id="ARBA00022692"/>
    </source>
</evidence>
<dbReference type="RefSeq" id="WP_327598494.1">
    <property type="nucleotide sequence ID" value="NZ_JAYXHS010000001.1"/>
</dbReference>
<dbReference type="Pfam" id="PF07690">
    <property type="entry name" value="MFS_1"/>
    <property type="match status" value="1"/>
</dbReference>
<keyword evidence="7" id="KW-1185">Reference proteome</keyword>
<accession>A0ABU6K1J8</accession>